<comment type="caution">
    <text evidence="1">The sequence shown here is derived from an EMBL/GenBank/DDBJ whole genome shotgun (WGS) entry which is preliminary data.</text>
</comment>
<name>A0AA88DEJ7_FICCA</name>
<evidence type="ECO:0000313" key="2">
    <source>
        <dbReference type="Proteomes" id="UP001187192"/>
    </source>
</evidence>
<reference evidence="1" key="1">
    <citation type="submission" date="2023-07" db="EMBL/GenBank/DDBJ databases">
        <title>draft genome sequence of fig (Ficus carica).</title>
        <authorList>
            <person name="Takahashi T."/>
            <person name="Nishimura K."/>
        </authorList>
    </citation>
    <scope>NUCLEOTIDE SEQUENCE</scope>
</reference>
<protein>
    <submittedName>
        <fullName evidence="1">Uncharacterized protein</fullName>
    </submittedName>
</protein>
<dbReference type="AlphaFoldDB" id="A0AA88DEJ7"/>
<gene>
    <name evidence="1" type="ORF">TIFTF001_021416</name>
</gene>
<dbReference type="EMBL" id="BTGU01000041">
    <property type="protein sequence ID" value="GMN52272.1"/>
    <property type="molecule type" value="Genomic_DNA"/>
</dbReference>
<keyword evidence="2" id="KW-1185">Reference proteome</keyword>
<dbReference type="Proteomes" id="UP001187192">
    <property type="component" value="Unassembled WGS sequence"/>
</dbReference>
<accession>A0AA88DEJ7</accession>
<proteinExistence type="predicted"/>
<evidence type="ECO:0000313" key="1">
    <source>
        <dbReference type="EMBL" id="GMN52272.1"/>
    </source>
</evidence>
<sequence length="144" mass="16806">MQSRAEIRYPTPEENRAENIVVDLLSTVDAREREWRRFRSPHSRSPDFLYVSSIGDSDTDEGGGMRVWLGIGCKRTFSCWIFDTRAGSEVRGRDQNFRCLQRRRHELDRDPAKKKLRLPNLLCENLDRSYEVAWCLIGARGDKS</sequence>
<organism evidence="1 2">
    <name type="scientific">Ficus carica</name>
    <name type="common">Common fig</name>
    <dbReference type="NCBI Taxonomy" id="3494"/>
    <lineage>
        <taxon>Eukaryota</taxon>
        <taxon>Viridiplantae</taxon>
        <taxon>Streptophyta</taxon>
        <taxon>Embryophyta</taxon>
        <taxon>Tracheophyta</taxon>
        <taxon>Spermatophyta</taxon>
        <taxon>Magnoliopsida</taxon>
        <taxon>eudicotyledons</taxon>
        <taxon>Gunneridae</taxon>
        <taxon>Pentapetalae</taxon>
        <taxon>rosids</taxon>
        <taxon>fabids</taxon>
        <taxon>Rosales</taxon>
        <taxon>Moraceae</taxon>
        <taxon>Ficeae</taxon>
        <taxon>Ficus</taxon>
    </lineage>
</organism>